<proteinExistence type="inferred from homology"/>
<feature type="transmembrane region" description="Helical" evidence="19">
    <location>
        <begin position="6"/>
        <end position="38"/>
    </location>
</feature>
<evidence type="ECO:0000256" key="10">
    <source>
        <dbReference type="ARBA" id="ARBA00022679"/>
    </source>
</evidence>
<reference evidence="21" key="1">
    <citation type="submission" date="2014-11" db="EMBL/GenBank/DDBJ databases">
        <authorList>
            <person name="Hornung B.V."/>
        </authorList>
    </citation>
    <scope>NUCLEOTIDE SEQUENCE</scope>
    <source>
        <strain evidence="21">INE</strain>
    </source>
</reference>
<evidence type="ECO:0000256" key="8">
    <source>
        <dbReference type="ARBA" id="ARBA00022475"/>
    </source>
</evidence>
<evidence type="ECO:0000256" key="5">
    <source>
        <dbReference type="ARBA" id="ARBA00010185"/>
    </source>
</evidence>
<comment type="catalytic activity">
    <reaction evidence="1 18">
        <text>a 1,2-diacyl-sn-glycero-3-phosphate + CTP + H(+) = a CDP-1,2-diacyl-sn-glycerol + diphosphate</text>
        <dbReference type="Rhea" id="RHEA:16229"/>
        <dbReference type="ChEBI" id="CHEBI:15378"/>
        <dbReference type="ChEBI" id="CHEBI:33019"/>
        <dbReference type="ChEBI" id="CHEBI:37563"/>
        <dbReference type="ChEBI" id="CHEBI:58332"/>
        <dbReference type="ChEBI" id="CHEBI:58608"/>
        <dbReference type="EC" id="2.7.7.41"/>
    </reaction>
</comment>
<keyword evidence="11 18" id="KW-0812">Transmembrane</keyword>
<comment type="pathway">
    <text evidence="4">Lipid metabolism.</text>
</comment>
<dbReference type="Pfam" id="PF01148">
    <property type="entry name" value="CTP_transf_1"/>
    <property type="match status" value="1"/>
</dbReference>
<keyword evidence="9" id="KW-0444">Lipid biosynthesis</keyword>
<keyword evidence="16" id="KW-0594">Phospholipid biosynthesis</keyword>
<feature type="transmembrane region" description="Helical" evidence="19">
    <location>
        <begin position="103"/>
        <end position="122"/>
    </location>
</feature>
<dbReference type="PROSITE" id="PS01315">
    <property type="entry name" value="CDS"/>
    <property type="match status" value="1"/>
</dbReference>
<feature type="transmembrane region" description="Helical" evidence="19">
    <location>
        <begin position="191"/>
        <end position="213"/>
    </location>
</feature>
<dbReference type="EMBL" id="CDGJ01000048">
    <property type="protein sequence ID" value="CEJ07305.1"/>
    <property type="molecule type" value="Genomic_DNA"/>
</dbReference>
<name>A0A8S0W9F4_9FIRM</name>
<evidence type="ECO:0000256" key="13">
    <source>
        <dbReference type="ARBA" id="ARBA00022989"/>
    </source>
</evidence>
<evidence type="ECO:0000256" key="1">
    <source>
        <dbReference type="ARBA" id="ARBA00001698"/>
    </source>
</evidence>
<dbReference type="RefSeq" id="WP_240985897.1">
    <property type="nucleotide sequence ID" value="NZ_CDGJ01000048.1"/>
</dbReference>
<feature type="transmembrane region" description="Helical" evidence="19">
    <location>
        <begin position="59"/>
        <end position="83"/>
    </location>
</feature>
<keyword evidence="12 18" id="KW-0548">Nucleotidyltransferase</keyword>
<reference evidence="20" key="2">
    <citation type="submission" date="2020-01" db="EMBL/GenBank/DDBJ databases">
        <authorList>
            <person name="Hornung B."/>
        </authorList>
    </citation>
    <scope>NUCLEOTIDE SEQUENCE</scope>
    <source>
        <strain evidence="20">PacBioINE</strain>
    </source>
</reference>
<dbReference type="InterPro" id="IPR000374">
    <property type="entry name" value="PC_trans"/>
</dbReference>
<accession>A0A8S0W9F4</accession>
<dbReference type="GO" id="GO:0005886">
    <property type="term" value="C:plasma membrane"/>
    <property type="evidence" value="ECO:0007669"/>
    <property type="project" value="UniProtKB-SubCell"/>
</dbReference>
<gene>
    <name evidence="21" type="ORF">DEACI_1766</name>
    <name evidence="20" type="ORF">DEACI_3228</name>
</gene>
<evidence type="ECO:0000256" key="7">
    <source>
        <dbReference type="ARBA" id="ARBA00019373"/>
    </source>
</evidence>
<evidence type="ECO:0000313" key="20">
    <source>
        <dbReference type="EMBL" id="CAA7602549.1"/>
    </source>
</evidence>
<comment type="similarity">
    <text evidence="5 18">Belongs to the CDS family.</text>
</comment>
<keyword evidence="22" id="KW-1185">Reference proteome</keyword>
<feature type="transmembrane region" description="Helical" evidence="19">
    <location>
        <begin position="134"/>
        <end position="153"/>
    </location>
</feature>
<dbReference type="Proteomes" id="UP000836597">
    <property type="component" value="Chromosome"/>
</dbReference>
<dbReference type="KEGG" id="aacx:DEACI_3228"/>
<evidence type="ECO:0000256" key="6">
    <source>
        <dbReference type="ARBA" id="ARBA00012487"/>
    </source>
</evidence>
<protein>
    <recommendedName>
        <fullName evidence="7 18">Phosphatidate cytidylyltransferase</fullName>
        <ecNumber evidence="6 18">2.7.7.41</ecNumber>
    </recommendedName>
</protein>
<evidence type="ECO:0000256" key="18">
    <source>
        <dbReference type="RuleBase" id="RU003938"/>
    </source>
</evidence>
<evidence type="ECO:0000256" key="4">
    <source>
        <dbReference type="ARBA" id="ARBA00005189"/>
    </source>
</evidence>
<comment type="pathway">
    <text evidence="3 18">Phospholipid metabolism; CDP-diacylglycerol biosynthesis; CDP-diacylglycerol from sn-glycerol 3-phosphate: step 3/3.</text>
</comment>
<comment type="subcellular location">
    <subcellularLocation>
        <location evidence="2">Cell membrane</location>
        <topology evidence="2">Multi-pass membrane protein</topology>
    </subcellularLocation>
</comment>
<keyword evidence="17" id="KW-1208">Phospholipid metabolism</keyword>
<keyword evidence="8" id="KW-1003">Cell membrane</keyword>
<dbReference type="GO" id="GO:0004605">
    <property type="term" value="F:phosphatidate cytidylyltransferase activity"/>
    <property type="evidence" value="ECO:0007669"/>
    <property type="project" value="UniProtKB-EC"/>
</dbReference>
<organism evidence="20">
    <name type="scientific">Acididesulfobacillus acetoxydans</name>
    <dbReference type="NCBI Taxonomy" id="1561005"/>
    <lineage>
        <taxon>Bacteria</taxon>
        <taxon>Bacillati</taxon>
        <taxon>Bacillota</taxon>
        <taxon>Clostridia</taxon>
        <taxon>Eubacteriales</taxon>
        <taxon>Peptococcaceae</taxon>
        <taxon>Acididesulfobacillus</taxon>
    </lineage>
</organism>
<evidence type="ECO:0000256" key="3">
    <source>
        <dbReference type="ARBA" id="ARBA00005119"/>
    </source>
</evidence>
<keyword evidence="13 19" id="KW-1133">Transmembrane helix</keyword>
<dbReference type="EMBL" id="LR746496">
    <property type="protein sequence ID" value="CAA7602549.1"/>
    <property type="molecule type" value="Genomic_DNA"/>
</dbReference>
<dbReference type="PANTHER" id="PTHR46382:SF1">
    <property type="entry name" value="PHOSPHATIDATE CYTIDYLYLTRANSFERASE"/>
    <property type="match status" value="1"/>
</dbReference>
<evidence type="ECO:0000313" key="22">
    <source>
        <dbReference type="Proteomes" id="UP001071230"/>
    </source>
</evidence>
<evidence type="ECO:0000256" key="12">
    <source>
        <dbReference type="ARBA" id="ARBA00022695"/>
    </source>
</evidence>
<evidence type="ECO:0000256" key="16">
    <source>
        <dbReference type="ARBA" id="ARBA00023209"/>
    </source>
</evidence>
<evidence type="ECO:0000256" key="14">
    <source>
        <dbReference type="ARBA" id="ARBA00023098"/>
    </source>
</evidence>
<evidence type="ECO:0000313" key="21">
    <source>
        <dbReference type="EMBL" id="CEJ07305.1"/>
    </source>
</evidence>
<evidence type="ECO:0000256" key="2">
    <source>
        <dbReference type="ARBA" id="ARBA00004651"/>
    </source>
</evidence>
<evidence type="ECO:0000256" key="9">
    <source>
        <dbReference type="ARBA" id="ARBA00022516"/>
    </source>
</evidence>
<keyword evidence="14" id="KW-0443">Lipid metabolism</keyword>
<keyword evidence="10 18" id="KW-0808">Transferase</keyword>
<sequence length="262" mass="28001">MGRRTVSAVIGAALLLGLTYLGGAYTLVLALTISLFALHEFMRIGERLGHRAWFKADALEVMLWLLGVFLYGRAGLGPGFVFSLLVAGGRFALNYPKTNLAEALYNLLAVTYTAGLMSYLLLLRGLPEPWGIKWTFVTFFLVWASDTGAYLIGKVLGRHPLAPAVSPNKTVEGSVGGLLFSLGAGFALRPWLAGVPAGFLLGLALSVGIGAQIGDLFESALKRAAGVKDSGRTIPGHGGFLDRFDSFVFVLPLVYYLVSCLQ</sequence>
<keyword evidence="15 19" id="KW-0472">Membrane</keyword>
<dbReference type="GO" id="GO:0016024">
    <property type="term" value="P:CDP-diacylglycerol biosynthetic process"/>
    <property type="evidence" value="ECO:0007669"/>
    <property type="project" value="TreeGrafter"/>
</dbReference>
<evidence type="ECO:0000256" key="17">
    <source>
        <dbReference type="ARBA" id="ARBA00023264"/>
    </source>
</evidence>
<dbReference type="Proteomes" id="UP001071230">
    <property type="component" value="Unassembled WGS sequence"/>
</dbReference>
<evidence type="ECO:0000256" key="11">
    <source>
        <dbReference type="ARBA" id="ARBA00022692"/>
    </source>
</evidence>
<evidence type="ECO:0000256" key="19">
    <source>
        <dbReference type="SAM" id="Phobius"/>
    </source>
</evidence>
<dbReference type="PANTHER" id="PTHR46382">
    <property type="entry name" value="PHOSPHATIDATE CYTIDYLYLTRANSFERASE"/>
    <property type="match status" value="1"/>
</dbReference>
<evidence type="ECO:0000256" key="15">
    <source>
        <dbReference type="ARBA" id="ARBA00023136"/>
    </source>
</evidence>
<dbReference type="AlphaFoldDB" id="A0A8S0W9F4"/>
<dbReference type="EC" id="2.7.7.41" evidence="6 18"/>